<dbReference type="AlphaFoldDB" id="A0AAE3M209"/>
<dbReference type="InterPro" id="IPR002372">
    <property type="entry name" value="PQQ_rpt_dom"/>
</dbReference>
<evidence type="ECO:0000313" key="3">
    <source>
        <dbReference type="Proteomes" id="UP001209229"/>
    </source>
</evidence>
<dbReference type="Pfam" id="PF13360">
    <property type="entry name" value="PQQ_2"/>
    <property type="match status" value="2"/>
</dbReference>
<evidence type="ECO:0000259" key="1">
    <source>
        <dbReference type="Pfam" id="PF13360"/>
    </source>
</evidence>
<dbReference type="Gene3D" id="2.130.10.10">
    <property type="entry name" value="YVTN repeat-like/Quinoprotein amine dehydrogenase"/>
    <property type="match status" value="1"/>
</dbReference>
<feature type="domain" description="Pyrrolo-quinoline quinone repeat" evidence="1">
    <location>
        <begin position="296"/>
        <end position="376"/>
    </location>
</feature>
<feature type="domain" description="Pyrrolo-quinoline quinone repeat" evidence="1">
    <location>
        <begin position="65"/>
        <end position="259"/>
    </location>
</feature>
<dbReference type="PROSITE" id="PS51257">
    <property type="entry name" value="PROKAR_LIPOPROTEIN"/>
    <property type="match status" value="1"/>
</dbReference>
<dbReference type="PANTHER" id="PTHR34512:SF30">
    <property type="entry name" value="OUTER MEMBRANE PROTEIN ASSEMBLY FACTOR BAMB"/>
    <property type="match status" value="1"/>
</dbReference>
<proteinExistence type="predicted"/>
<dbReference type="PANTHER" id="PTHR34512">
    <property type="entry name" value="CELL SURFACE PROTEIN"/>
    <property type="match status" value="1"/>
</dbReference>
<dbReference type="Proteomes" id="UP001209229">
    <property type="component" value="Unassembled WGS sequence"/>
</dbReference>
<dbReference type="InterPro" id="IPR018391">
    <property type="entry name" value="PQQ_b-propeller_rpt"/>
</dbReference>
<evidence type="ECO:0000313" key="2">
    <source>
        <dbReference type="EMBL" id="MCW3785274.1"/>
    </source>
</evidence>
<dbReference type="EMBL" id="JAPDPJ010000002">
    <property type="protein sequence ID" value="MCW3785274.1"/>
    <property type="molecule type" value="Genomic_DNA"/>
</dbReference>
<protein>
    <submittedName>
        <fullName evidence="2">PQQ-binding-like beta-propeller repeat protein</fullName>
    </submittedName>
</protein>
<dbReference type="RefSeq" id="WP_301188846.1">
    <property type="nucleotide sequence ID" value="NZ_JAPDPJ010000002.1"/>
</dbReference>
<accession>A0AAE3M209</accession>
<dbReference type="SMART" id="SM00564">
    <property type="entry name" value="PQQ"/>
    <property type="match status" value="5"/>
</dbReference>
<keyword evidence="3" id="KW-1185">Reference proteome</keyword>
<dbReference type="InterPro" id="IPR011047">
    <property type="entry name" value="Quinoprotein_ADH-like_sf"/>
</dbReference>
<dbReference type="SUPFAM" id="SSF50998">
    <property type="entry name" value="Quinoprotein alcohol dehydrogenase-like"/>
    <property type="match status" value="1"/>
</dbReference>
<sequence length="384" mass="42631">MQNRFIYYLITIISFTSCGLQSNTSESAGDLNWRLFRGNSGLSGYTEKSLPEQPELNWIYETKERTVSSPIVEEGTTYWCDRKGLIYGVDINGQQVFSFALHTAVEATPIIKDSVLYIGRIDGYLSAISLAQNDSIWNYETLGQISASPNVATFQNQEAIVAGSYDNFMYCVNLQDGSLISKFESGYYLNGAAALWNNHVIFGGCDSWLRIINCETGEATDSLKTEAYIPSSPAIMGNYCYVGDYNGNMYEILLENGKISGHKKISLGSDKNGSFVSVPAISSQDVFFYPDGRHLLSIDRRTGKTNWKFMFKGDVGESAPVICQDKIITCTKTGIISIIDTEKGQLLWEYDTGEQIIGSPAIIKDHFMILTSKGTLFCFGPQKQ</sequence>
<reference evidence="2" key="1">
    <citation type="submission" date="2022-10" db="EMBL/GenBank/DDBJ databases">
        <authorList>
            <person name="Yu W.X."/>
        </authorList>
    </citation>
    <scope>NUCLEOTIDE SEQUENCE</scope>
    <source>
        <strain evidence="2">AAT</strain>
    </source>
</reference>
<comment type="caution">
    <text evidence="2">The sequence shown here is derived from an EMBL/GenBank/DDBJ whole genome shotgun (WGS) entry which is preliminary data.</text>
</comment>
<organism evidence="2 3">
    <name type="scientific">Plebeiibacterium sediminum</name>
    <dbReference type="NCBI Taxonomy" id="2992112"/>
    <lineage>
        <taxon>Bacteria</taxon>
        <taxon>Pseudomonadati</taxon>
        <taxon>Bacteroidota</taxon>
        <taxon>Bacteroidia</taxon>
        <taxon>Marinilabiliales</taxon>
        <taxon>Marinilabiliaceae</taxon>
        <taxon>Plebeiibacterium</taxon>
    </lineage>
</organism>
<name>A0AAE3M209_9BACT</name>
<dbReference type="InterPro" id="IPR015943">
    <property type="entry name" value="WD40/YVTN_repeat-like_dom_sf"/>
</dbReference>
<gene>
    <name evidence="2" type="ORF">OM075_02290</name>
</gene>